<evidence type="ECO:0000313" key="1">
    <source>
        <dbReference type="EMBL" id="CAG8606690.1"/>
    </source>
</evidence>
<dbReference type="Proteomes" id="UP000789901">
    <property type="component" value="Unassembled WGS sequence"/>
</dbReference>
<accession>A0ABN7UKA7</accession>
<sequence>MENQNMNNKRMEKKKIEIGIYVPSINDNGGFAQFTWPQLIYCDA</sequence>
<name>A0ABN7UKA7_GIGMA</name>
<keyword evidence="2" id="KW-1185">Reference proteome</keyword>
<comment type="caution">
    <text evidence="1">The sequence shown here is derived from an EMBL/GenBank/DDBJ whole genome shotgun (WGS) entry which is preliminary data.</text>
</comment>
<dbReference type="EMBL" id="CAJVQB010003393">
    <property type="protein sequence ID" value="CAG8606690.1"/>
    <property type="molecule type" value="Genomic_DNA"/>
</dbReference>
<reference evidence="1 2" key="1">
    <citation type="submission" date="2021-06" db="EMBL/GenBank/DDBJ databases">
        <authorList>
            <person name="Kallberg Y."/>
            <person name="Tangrot J."/>
            <person name="Rosling A."/>
        </authorList>
    </citation>
    <scope>NUCLEOTIDE SEQUENCE [LARGE SCALE GENOMIC DNA]</scope>
    <source>
        <strain evidence="1 2">120-4 pot B 10/14</strain>
    </source>
</reference>
<gene>
    <name evidence="1" type="ORF">GMARGA_LOCUS7150</name>
</gene>
<protein>
    <submittedName>
        <fullName evidence="1">15506_t:CDS:1</fullName>
    </submittedName>
</protein>
<evidence type="ECO:0000313" key="2">
    <source>
        <dbReference type="Proteomes" id="UP000789901"/>
    </source>
</evidence>
<proteinExistence type="predicted"/>
<organism evidence="1 2">
    <name type="scientific">Gigaspora margarita</name>
    <dbReference type="NCBI Taxonomy" id="4874"/>
    <lineage>
        <taxon>Eukaryota</taxon>
        <taxon>Fungi</taxon>
        <taxon>Fungi incertae sedis</taxon>
        <taxon>Mucoromycota</taxon>
        <taxon>Glomeromycotina</taxon>
        <taxon>Glomeromycetes</taxon>
        <taxon>Diversisporales</taxon>
        <taxon>Gigasporaceae</taxon>
        <taxon>Gigaspora</taxon>
    </lineage>
</organism>